<dbReference type="AlphaFoldDB" id="A0A183F6R2"/>
<protein>
    <submittedName>
        <fullName evidence="4">Inner membrane protein</fullName>
    </submittedName>
</protein>
<dbReference type="OrthoDB" id="414175at2759"/>
<evidence type="ECO:0000313" key="3">
    <source>
        <dbReference type="Proteomes" id="UP000050761"/>
    </source>
</evidence>
<feature type="region of interest" description="Disordered" evidence="1">
    <location>
        <begin position="46"/>
        <end position="70"/>
    </location>
</feature>
<dbReference type="WBParaSite" id="HPBE_0000185401-mRNA-1">
    <property type="protein sequence ID" value="HPBE_0000185401-mRNA-1"/>
    <property type="gene ID" value="HPBE_0000185401"/>
</dbReference>
<evidence type="ECO:0000256" key="1">
    <source>
        <dbReference type="SAM" id="MobiDB-lite"/>
    </source>
</evidence>
<accession>A0A183F6R2</accession>
<proteinExistence type="predicted"/>
<organism evidence="3 4">
    <name type="scientific">Heligmosomoides polygyrus</name>
    <name type="common">Parasitic roundworm</name>
    <dbReference type="NCBI Taxonomy" id="6339"/>
    <lineage>
        <taxon>Eukaryota</taxon>
        <taxon>Metazoa</taxon>
        <taxon>Ecdysozoa</taxon>
        <taxon>Nematoda</taxon>
        <taxon>Chromadorea</taxon>
        <taxon>Rhabditida</taxon>
        <taxon>Rhabditina</taxon>
        <taxon>Rhabditomorpha</taxon>
        <taxon>Strongyloidea</taxon>
        <taxon>Heligmosomidae</taxon>
        <taxon>Heligmosomoides</taxon>
    </lineage>
</organism>
<keyword evidence="3" id="KW-1185">Reference proteome</keyword>
<reference evidence="4" key="2">
    <citation type="submission" date="2019-09" db="UniProtKB">
        <authorList>
            <consortium name="WormBaseParasite"/>
        </authorList>
    </citation>
    <scope>IDENTIFICATION</scope>
</reference>
<name>A0A183F6R2_HELPZ</name>
<dbReference type="Proteomes" id="UP000050761">
    <property type="component" value="Unassembled WGS sequence"/>
</dbReference>
<reference evidence="2 3" key="1">
    <citation type="submission" date="2018-11" db="EMBL/GenBank/DDBJ databases">
        <authorList>
            <consortium name="Pathogen Informatics"/>
        </authorList>
    </citation>
    <scope>NUCLEOTIDE SEQUENCE [LARGE SCALE GENOMIC DNA]</scope>
</reference>
<dbReference type="EMBL" id="UZAH01002321">
    <property type="protein sequence ID" value="VDO21724.1"/>
    <property type="molecule type" value="Genomic_DNA"/>
</dbReference>
<evidence type="ECO:0000313" key="4">
    <source>
        <dbReference type="WBParaSite" id="HPBE_0000185401-mRNA-1"/>
    </source>
</evidence>
<gene>
    <name evidence="2" type="ORF">HPBE_LOCUS1855</name>
</gene>
<sequence length="85" mass="9808">MRDKVFKGHDWIADDLISLHHLNPNEIRIYDDLIYRMRSPQLSMAKNSVNNVSSEKENGEPNSIPTPSPFLQLKSWKVDNSRKGS</sequence>
<evidence type="ECO:0000313" key="2">
    <source>
        <dbReference type="EMBL" id="VDO21724.1"/>
    </source>
</evidence>
<accession>A0A3P7UCE7</accession>